<evidence type="ECO:0000256" key="1">
    <source>
        <dbReference type="ARBA" id="ARBA00001917"/>
    </source>
</evidence>
<dbReference type="PROSITE" id="PS51349">
    <property type="entry name" value="FMN_HYDROXY_ACID_DH_2"/>
    <property type="match status" value="1"/>
</dbReference>
<evidence type="ECO:0000256" key="2">
    <source>
        <dbReference type="ARBA" id="ARBA00022630"/>
    </source>
</evidence>
<feature type="binding site" evidence="7">
    <location>
        <position position="277"/>
    </location>
    <ligand>
        <name>FMN</name>
        <dbReference type="ChEBI" id="CHEBI:58210"/>
    </ligand>
</feature>
<keyword evidence="4" id="KW-0560">Oxidoreductase</keyword>
<dbReference type="Pfam" id="PF01070">
    <property type="entry name" value="FMN_dh"/>
    <property type="match status" value="1"/>
</dbReference>
<feature type="binding site" evidence="7">
    <location>
        <position position="111"/>
    </location>
    <ligand>
        <name>FMN</name>
        <dbReference type="ChEBI" id="CHEBI:58210"/>
    </ligand>
</feature>
<comment type="caution">
    <text evidence="9">The sequence shown here is derived from an EMBL/GenBank/DDBJ whole genome shotgun (WGS) entry which is preliminary data.</text>
</comment>
<dbReference type="SUPFAM" id="SSF51395">
    <property type="entry name" value="FMN-linked oxidoreductases"/>
    <property type="match status" value="1"/>
</dbReference>
<dbReference type="GO" id="GO:0016491">
    <property type="term" value="F:oxidoreductase activity"/>
    <property type="evidence" value="ECO:0007669"/>
    <property type="project" value="UniProtKB-KW"/>
</dbReference>
<dbReference type="Gene3D" id="3.20.20.70">
    <property type="entry name" value="Aldolase class I"/>
    <property type="match status" value="1"/>
</dbReference>
<name>A0A2T8HQ69_9RHOB</name>
<feature type="binding site" evidence="7">
    <location>
        <begin position="82"/>
        <end position="84"/>
    </location>
    <ligand>
        <name>FMN</name>
        <dbReference type="ChEBI" id="CHEBI:58210"/>
    </ligand>
</feature>
<keyword evidence="2 7" id="KW-0285">Flavoprotein</keyword>
<dbReference type="CDD" id="cd02809">
    <property type="entry name" value="alpha_hydroxyacid_oxid_FMN"/>
    <property type="match status" value="1"/>
</dbReference>
<dbReference type="PIRSF" id="PIRSF000138">
    <property type="entry name" value="Al-hdrx_acd_dh"/>
    <property type="match status" value="1"/>
</dbReference>
<feature type="binding site" evidence="7">
    <location>
        <position position="160"/>
    </location>
    <ligand>
        <name>FMN</name>
        <dbReference type="ChEBI" id="CHEBI:58210"/>
    </ligand>
</feature>
<dbReference type="InterPro" id="IPR037396">
    <property type="entry name" value="FMN_HAD"/>
</dbReference>
<evidence type="ECO:0000259" key="8">
    <source>
        <dbReference type="PROSITE" id="PS51349"/>
    </source>
</evidence>
<feature type="binding site" evidence="7">
    <location>
        <position position="255"/>
    </location>
    <ligand>
        <name>FMN</name>
        <dbReference type="ChEBI" id="CHEBI:58210"/>
    </ligand>
</feature>
<feature type="binding site" evidence="7">
    <location>
        <position position="282"/>
    </location>
    <ligand>
        <name>glyoxylate</name>
        <dbReference type="ChEBI" id="CHEBI:36655"/>
    </ligand>
</feature>
<dbReference type="AlphaFoldDB" id="A0A2T8HQ69"/>
<evidence type="ECO:0000256" key="3">
    <source>
        <dbReference type="ARBA" id="ARBA00022643"/>
    </source>
</evidence>
<feature type="active site" description="Proton acceptor" evidence="6">
    <location>
        <position position="279"/>
    </location>
</feature>
<proteinExistence type="inferred from homology"/>
<dbReference type="RefSeq" id="WP_116559686.1">
    <property type="nucleotide sequence ID" value="NZ_QDKM01000011.1"/>
</dbReference>
<dbReference type="EMBL" id="QDKM01000011">
    <property type="protein sequence ID" value="PVH27589.1"/>
    <property type="molecule type" value="Genomic_DNA"/>
</dbReference>
<gene>
    <name evidence="9" type="ORF">DDE20_16765</name>
</gene>
<feature type="binding site" evidence="7">
    <location>
        <begin position="333"/>
        <end position="334"/>
    </location>
    <ligand>
        <name>FMN</name>
        <dbReference type="ChEBI" id="CHEBI:58210"/>
    </ligand>
</feature>
<evidence type="ECO:0000256" key="5">
    <source>
        <dbReference type="ARBA" id="ARBA00024042"/>
    </source>
</evidence>
<dbReference type="InterPro" id="IPR008259">
    <property type="entry name" value="FMN_hydac_DH_AS"/>
</dbReference>
<dbReference type="GO" id="GO:0010181">
    <property type="term" value="F:FMN binding"/>
    <property type="evidence" value="ECO:0007669"/>
    <property type="project" value="InterPro"/>
</dbReference>
<evidence type="ECO:0000256" key="4">
    <source>
        <dbReference type="ARBA" id="ARBA00023002"/>
    </source>
</evidence>
<comment type="cofactor">
    <cofactor evidence="1">
        <name>FMN</name>
        <dbReference type="ChEBI" id="CHEBI:58210"/>
    </cofactor>
</comment>
<evidence type="ECO:0000313" key="10">
    <source>
        <dbReference type="Proteomes" id="UP000245911"/>
    </source>
</evidence>
<evidence type="ECO:0000256" key="6">
    <source>
        <dbReference type="PIRSR" id="PIRSR000138-1"/>
    </source>
</evidence>
<feature type="binding site" evidence="7">
    <location>
        <position position="132"/>
    </location>
    <ligand>
        <name>glyoxylate</name>
        <dbReference type="ChEBI" id="CHEBI:36655"/>
    </ligand>
</feature>
<dbReference type="PANTHER" id="PTHR10578">
    <property type="entry name" value="S -2-HYDROXY-ACID OXIDASE-RELATED"/>
    <property type="match status" value="1"/>
</dbReference>
<comment type="similarity">
    <text evidence="5">Belongs to the FMN-dependent alpha-hydroxy acid dehydrogenase family.</text>
</comment>
<feature type="binding site" evidence="7">
    <location>
        <position position="169"/>
    </location>
    <ligand>
        <name>glyoxylate</name>
        <dbReference type="ChEBI" id="CHEBI:36655"/>
    </ligand>
</feature>
<keyword evidence="3 7" id="KW-0288">FMN</keyword>
<sequence>MAGPETHYPALAYMIDRARRRVPYFAWEYLASGTGAERLIGDNRAALDRISLAPKVAQGRFQPDTSTRLFGQSFSVPFGAGPVGMSGLIWPGAELILAKAARANGFPYTLSMVANETPEAVAETGGKNAWFQLYPLKEREIEDDLLGRAAAAGIRTLVVTLDVPVGSRRERQLAAGLTVPPKITPLTLWRVAQRPHWALATLRHGQPRFRTLETYFPSSAMADSAKMVGTIVDGRPDWATVTRLRQQWQGNLVIKGILSADEAEQAIDCGADAVVVSNHGGRQFDAAPASIDALPAVAEKVAGRVPVLFDSGVLWGLDILRALSRGADFCLLGRGFLYAVAALGAEGGNHAYSVLKQDLETNMIQMGARTIGDVTGQR</sequence>
<dbReference type="InterPro" id="IPR012133">
    <property type="entry name" value="Alpha-hydoxy_acid_DH_FMN"/>
</dbReference>
<dbReference type="PANTHER" id="PTHR10578:SF107">
    <property type="entry name" value="2-HYDROXYACID OXIDASE 1"/>
    <property type="match status" value="1"/>
</dbReference>
<feature type="binding site" evidence="7">
    <location>
        <position position="134"/>
    </location>
    <ligand>
        <name>glyoxylate</name>
        <dbReference type="ChEBI" id="CHEBI:36655"/>
    </ligand>
</feature>
<organism evidence="9 10">
    <name type="scientific">Pararhodobacter oceanensis</name>
    <dbReference type="NCBI Taxonomy" id="2172121"/>
    <lineage>
        <taxon>Bacteria</taxon>
        <taxon>Pseudomonadati</taxon>
        <taxon>Pseudomonadota</taxon>
        <taxon>Alphaproteobacteria</taxon>
        <taxon>Rhodobacterales</taxon>
        <taxon>Paracoccaceae</taxon>
        <taxon>Pararhodobacter</taxon>
    </lineage>
</organism>
<accession>A0A2T8HQ69</accession>
<feature type="domain" description="FMN hydroxy acid dehydrogenase" evidence="8">
    <location>
        <begin position="3"/>
        <end position="378"/>
    </location>
</feature>
<dbReference type="Proteomes" id="UP000245911">
    <property type="component" value="Unassembled WGS sequence"/>
</dbReference>
<dbReference type="InterPro" id="IPR013785">
    <property type="entry name" value="Aldolase_TIM"/>
</dbReference>
<dbReference type="OrthoDB" id="9770452at2"/>
<feature type="binding site" evidence="7">
    <location>
        <position position="29"/>
    </location>
    <ligand>
        <name>glyoxylate</name>
        <dbReference type="ChEBI" id="CHEBI:36655"/>
    </ligand>
</feature>
<evidence type="ECO:0000313" key="9">
    <source>
        <dbReference type="EMBL" id="PVH27589.1"/>
    </source>
</evidence>
<keyword evidence="10" id="KW-1185">Reference proteome</keyword>
<feature type="binding site" evidence="7">
    <location>
        <position position="279"/>
    </location>
    <ligand>
        <name>glyoxylate</name>
        <dbReference type="ChEBI" id="CHEBI:36655"/>
    </ligand>
</feature>
<dbReference type="PROSITE" id="PS00557">
    <property type="entry name" value="FMN_HYDROXY_ACID_DH_1"/>
    <property type="match status" value="1"/>
</dbReference>
<reference evidence="9 10" key="1">
    <citation type="submission" date="2018-04" db="EMBL/GenBank/DDBJ databases">
        <title>Pararhodobacter oceanense sp. nov., isolated from marine intertidal sediment.</title>
        <authorList>
            <person name="Wang X.-L."/>
            <person name="Du Z.-J."/>
        </authorList>
    </citation>
    <scope>NUCLEOTIDE SEQUENCE [LARGE SCALE GENOMIC DNA]</scope>
    <source>
        <strain evidence="9 10">AM505</strain>
    </source>
</reference>
<protein>
    <submittedName>
        <fullName evidence="9">Alpha-hydroxy-acid oxidizing enzyme</fullName>
    </submittedName>
</protein>
<evidence type="ECO:0000256" key="7">
    <source>
        <dbReference type="PIRSR" id="PIRSR000138-2"/>
    </source>
</evidence>
<dbReference type="InterPro" id="IPR000262">
    <property type="entry name" value="FMN-dep_DH"/>
</dbReference>